<evidence type="ECO:0000313" key="1">
    <source>
        <dbReference type="EMBL" id="MEM5947319.1"/>
    </source>
</evidence>
<evidence type="ECO:0000313" key="2">
    <source>
        <dbReference type="Proteomes" id="UP001466331"/>
    </source>
</evidence>
<dbReference type="EMBL" id="JBCHKQ010000001">
    <property type="protein sequence ID" value="MEM5947319.1"/>
    <property type="molecule type" value="Genomic_DNA"/>
</dbReference>
<sequence length="209" mass="24499">MKTLKLIPFLLMLIILTVFAAFYDMGPQRFQQIMTLQLIEERKLRELITAEYRIKLVFPHDFLPAGRGIETYHNIMKKAAEKIPLSKEEEKNIRVYIKLDRLGRPFDKNPTDFFITELLIRAGYKDIPQQGQLGKAEIIEARIEENIMDKDFPDIRLSAEQYREISKFILANYEDIIPLEEIKKQAEDQARQILLQLDSIEDTQGTPTK</sequence>
<proteinExistence type="predicted"/>
<reference evidence="1 2" key="1">
    <citation type="submission" date="2024-03" db="EMBL/GenBank/DDBJ databases">
        <title>Ignisphaera cupida sp. nov., a hyperthermophilic hydrolytic archaeon from a hot spring of Kamchatka, and proposal of Ignisphaeraceae fam. nov.</title>
        <authorList>
            <person name="Podosokorskaya O.A."/>
            <person name="Elcheninov A.G."/>
            <person name="Maltseva A.I."/>
            <person name="Zayulina K.S."/>
            <person name="Novikov A."/>
            <person name="Merkel A.Y."/>
        </authorList>
    </citation>
    <scope>NUCLEOTIDE SEQUENCE [LARGE SCALE GENOMIC DNA]</scope>
    <source>
        <strain evidence="1 2">38H-sp</strain>
    </source>
</reference>
<accession>A0ABU9U9I5</accession>
<comment type="caution">
    <text evidence="1">The sequence shown here is derived from an EMBL/GenBank/DDBJ whole genome shotgun (WGS) entry which is preliminary data.</text>
</comment>
<gene>
    <name evidence="1" type="ORF">WKV44_02060</name>
</gene>
<keyword evidence="2" id="KW-1185">Reference proteome</keyword>
<protein>
    <submittedName>
        <fullName evidence="1">Uncharacterized protein</fullName>
    </submittedName>
</protein>
<dbReference type="RefSeq" id="WP_420068768.1">
    <property type="nucleotide sequence ID" value="NZ_JBCHKQ010000001.1"/>
</dbReference>
<name>A0ABU9U9I5_9SPIR</name>
<organism evidence="1 2">
    <name type="scientific">Rarispira pelagica</name>
    <dbReference type="NCBI Taxonomy" id="3141764"/>
    <lineage>
        <taxon>Bacteria</taxon>
        <taxon>Pseudomonadati</taxon>
        <taxon>Spirochaetota</taxon>
        <taxon>Spirochaetia</taxon>
        <taxon>Winmispirales</taxon>
        <taxon>Winmispiraceae</taxon>
        <taxon>Rarispira</taxon>
    </lineage>
</organism>
<dbReference type="Proteomes" id="UP001466331">
    <property type="component" value="Unassembled WGS sequence"/>
</dbReference>